<dbReference type="Proteomes" id="UP001597128">
    <property type="component" value="Unassembled WGS sequence"/>
</dbReference>
<name>A0ABW3FC53_9PROT</name>
<comment type="caution">
    <text evidence="3">The sequence shown here is derived from an EMBL/GenBank/DDBJ whole genome shotgun (WGS) entry which is preliminary data.</text>
</comment>
<organism evidence="3 4">
    <name type="scientific">Methylophilus luteus</name>
    <dbReference type="NCBI Taxonomy" id="640108"/>
    <lineage>
        <taxon>Bacteria</taxon>
        <taxon>Pseudomonadati</taxon>
        <taxon>Pseudomonadota</taxon>
        <taxon>Betaproteobacteria</taxon>
        <taxon>Nitrosomonadales</taxon>
        <taxon>Methylophilaceae</taxon>
        <taxon>Methylophilus</taxon>
    </lineage>
</organism>
<proteinExistence type="predicted"/>
<dbReference type="Gene3D" id="3.20.20.140">
    <property type="entry name" value="Metal-dependent hydrolases"/>
    <property type="match status" value="1"/>
</dbReference>
<dbReference type="InterPro" id="IPR006680">
    <property type="entry name" value="Amidohydro-rel"/>
</dbReference>
<feature type="chain" id="PRO_5047305011" evidence="1">
    <location>
        <begin position="22"/>
        <end position="407"/>
    </location>
</feature>
<dbReference type="SUPFAM" id="SSF51556">
    <property type="entry name" value="Metallo-dependent hydrolases"/>
    <property type="match status" value="1"/>
</dbReference>
<reference evidence="4" key="1">
    <citation type="journal article" date="2019" name="Int. J. Syst. Evol. Microbiol.">
        <title>The Global Catalogue of Microorganisms (GCM) 10K type strain sequencing project: providing services to taxonomists for standard genome sequencing and annotation.</title>
        <authorList>
            <consortium name="The Broad Institute Genomics Platform"/>
            <consortium name="The Broad Institute Genome Sequencing Center for Infectious Disease"/>
            <person name="Wu L."/>
            <person name="Ma J."/>
        </authorList>
    </citation>
    <scope>NUCLEOTIDE SEQUENCE [LARGE SCALE GENOMIC DNA]</scope>
    <source>
        <strain evidence="4">CCUG 58412</strain>
    </source>
</reference>
<keyword evidence="1" id="KW-0732">Signal</keyword>
<sequence>MNRRQFLLAAGGLAAAGISHAAWRYWPDAGLSNPCLAEIPDSVLQHPTYQQIWHGIRPDQVWDSHVHLVGVGDASSETWFNPDMDSWSHPQLKLQKAFYMNGTCADPANIDHSTVAKMTQLVTAMPAGVKLMLFAFDWYRDGGGQVLKENSIFHVSNSYAAHIASQQPDRFEWVASIHPYRPDALDALDQAYADGARAIKWLPSGMNIDPASSKCKPFYKKLAAMQLPIITHTGKESAVAGGEQTYGNPLRMRQALDQGVKVVLAHCASDGTDEDLDHGGRAVKSFDLFTRMMDTADYQPLLYGDISATTLINHAWVLPTLIARQDWHARLVNGSDYPLPGIMPLTNINTLVANGWLAAEHQSFLVSLKQANPLIYDFALKRLLSINGQTFSTQVFETRPLFERHSS</sequence>
<gene>
    <name evidence="3" type="ORF">ACFQ1Z_13340</name>
</gene>
<evidence type="ECO:0000313" key="4">
    <source>
        <dbReference type="Proteomes" id="UP001597128"/>
    </source>
</evidence>
<dbReference type="Pfam" id="PF04909">
    <property type="entry name" value="Amidohydro_2"/>
    <property type="match status" value="1"/>
</dbReference>
<evidence type="ECO:0000313" key="3">
    <source>
        <dbReference type="EMBL" id="MFD0914540.1"/>
    </source>
</evidence>
<accession>A0ABW3FC53</accession>
<protein>
    <submittedName>
        <fullName evidence="3">Amidohydrolase family protein</fullName>
    </submittedName>
</protein>
<feature type="signal peptide" evidence="1">
    <location>
        <begin position="1"/>
        <end position="21"/>
    </location>
</feature>
<evidence type="ECO:0000259" key="2">
    <source>
        <dbReference type="Pfam" id="PF04909"/>
    </source>
</evidence>
<keyword evidence="4" id="KW-1185">Reference proteome</keyword>
<evidence type="ECO:0000256" key="1">
    <source>
        <dbReference type="SAM" id="SignalP"/>
    </source>
</evidence>
<dbReference type="EMBL" id="JBHTKB010000003">
    <property type="protein sequence ID" value="MFD0914540.1"/>
    <property type="molecule type" value="Genomic_DNA"/>
</dbReference>
<dbReference type="RefSeq" id="WP_379058482.1">
    <property type="nucleotide sequence ID" value="NZ_JBHTKB010000003.1"/>
</dbReference>
<dbReference type="InterPro" id="IPR032466">
    <property type="entry name" value="Metal_Hydrolase"/>
</dbReference>
<feature type="domain" description="Amidohydrolase-related" evidence="2">
    <location>
        <begin position="147"/>
        <end position="340"/>
    </location>
</feature>